<dbReference type="Gene3D" id="1.10.10.10">
    <property type="entry name" value="Winged helix-like DNA-binding domain superfamily/Winged helix DNA-binding domain"/>
    <property type="match status" value="1"/>
</dbReference>
<dbReference type="Pfam" id="PF18052">
    <property type="entry name" value="Rx_N"/>
    <property type="match status" value="1"/>
</dbReference>
<dbReference type="InterPro" id="IPR055414">
    <property type="entry name" value="LRR_R13L4/SHOC2-like"/>
</dbReference>
<dbReference type="GO" id="GO:0043531">
    <property type="term" value="F:ADP binding"/>
    <property type="evidence" value="ECO:0007669"/>
    <property type="project" value="InterPro"/>
</dbReference>
<keyword evidence="4" id="KW-0547">Nucleotide-binding</keyword>
<dbReference type="InterPro" id="IPR002182">
    <property type="entry name" value="NB-ARC"/>
</dbReference>
<organism evidence="12">
    <name type="scientific">Dasypyrum villosum</name>
    <dbReference type="NCBI Taxonomy" id="40247"/>
    <lineage>
        <taxon>Eukaryota</taxon>
        <taxon>Viridiplantae</taxon>
        <taxon>Streptophyta</taxon>
        <taxon>Embryophyta</taxon>
        <taxon>Tracheophyta</taxon>
        <taxon>Spermatophyta</taxon>
        <taxon>Magnoliopsida</taxon>
        <taxon>Liliopsida</taxon>
        <taxon>Poales</taxon>
        <taxon>Poaceae</taxon>
        <taxon>BOP clade</taxon>
        <taxon>Pooideae</taxon>
        <taxon>Triticodae</taxon>
        <taxon>Triticeae</taxon>
        <taxon>Triticinae</taxon>
        <taxon>Dasypyrum</taxon>
    </lineage>
</organism>
<dbReference type="AlphaFoldDB" id="A0A8K1IAW7"/>
<feature type="domain" description="Disease resistance R13L4/SHOC-2-like LRR" evidence="11">
    <location>
        <begin position="783"/>
        <end position="1031"/>
    </location>
</feature>
<evidence type="ECO:0000259" key="9">
    <source>
        <dbReference type="Pfam" id="PF18052"/>
    </source>
</evidence>
<dbReference type="CDD" id="cd14798">
    <property type="entry name" value="RX-CC_like"/>
    <property type="match status" value="1"/>
</dbReference>
<name>A0A8K1IAW7_9POAL</name>
<dbReference type="GO" id="GO:0002758">
    <property type="term" value="P:innate immune response-activating signaling pathway"/>
    <property type="evidence" value="ECO:0007669"/>
    <property type="project" value="UniProtKB-ARBA"/>
</dbReference>
<dbReference type="Pfam" id="PF23559">
    <property type="entry name" value="WHD_DRP"/>
    <property type="match status" value="1"/>
</dbReference>
<dbReference type="FunFam" id="1.10.10.10:FF:000322">
    <property type="entry name" value="Probable disease resistance protein At1g63360"/>
    <property type="match status" value="1"/>
</dbReference>
<accession>A0A8K1IAW7</accession>
<dbReference type="InterPro" id="IPR042197">
    <property type="entry name" value="Apaf_helical"/>
</dbReference>
<sequence>MENTYVPPADACRTSSAYAAIRLNMIIRFGKPPCAIDTFQDCNVIGVSEASSLLQRRVSKTSLLLQRPIFETYHTRLDCNVTGVSKTSMLLQKHVSAYLNHHPCCRDTDLFMKDELETMQAFLLVAEEIKERDMLLKVWAKQVRDMSYNVEDCLSEFMVHVASPSLSRKLMKLKDRHRIAMQIHDLKSRVEEVSRRNVRYNLIEKNQIIRNISERDSCMEDIRNQAASNIDEAELVGFSNPKQDLMKIIDANANNGPARIVCVVGMGGIGKTTLTKKVYESIKNFSCCAWITMSQSFVRMEFLKVIIKELLGNEALKIQLQGNAVQEENLSKYLREQLLEKRYFIVLDDLWNKDDWNWIKSIAFPIGNNKGSRIMVTTRDVSLAEECTSESSRPFIYHHKPLETKDAINLLLRKSRKSMEDMKNDEDMRKVIPRIVKKSGCLPLAILTIGGMLATRAVSEWQGIYNQIPSELEQNRSLEAMRRMVTLGYNHLPSHLKSCFLYLSIFPEDFEIKRRRLVERWIAEGFVIAKDGVNIEDIGNDYFNELINRSMILPSRRNIEGTVKSCRVHDIVRDVIVAISRNENFACSTWDNITGIAGDYFRHVAYQGSWCRNKSLDWTHVRSLTMFGERPMKPVPSLCSADFRMLRVLDLHDAHFAIRQKDISTIGSLRHLKYVHVGSSHKGETYINKIPRSIGKLQALETLDIRESFVASLPTEITKLQSLRSLRCSKNSANGNLYLVYPMIWFMSTFCMPLVFTPLYSPDQRPDIMMLIHMAWTGGLTNSEGVRVPKGISNLKELEILETVDIERTSRKAVKELGELIKLRKLSVGVGASKQKSKILCTSLEKLTSLRSLCIRVDGSTSGRRNGSLKWLESISSPPPLLRKLNLRGDLGEMPDWFGDLVHLVKIDLRSSNLKDGDKSMKLLGALPKLMLLRLNWKSYVGEKLVFRAETFPSLRRLDISALEQLKELVFEVGTSPQLEKIEIEWCSLKSGIIGIKHLPRLKDIGLEGARVARLGVLEGEVNAHPNHPVLRLAWGRSFHDLDRHIVEVSGVQVEATGEPSVPGPAEGEGSQEPTTSDSEDDLR</sequence>
<dbReference type="SUPFAM" id="SSF52058">
    <property type="entry name" value="L domain-like"/>
    <property type="match status" value="1"/>
</dbReference>
<evidence type="ECO:0000256" key="3">
    <source>
        <dbReference type="ARBA" id="ARBA00022737"/>
    </source>
</evidence>
<proteinExistence type="evidence at transcript level"/>
<dbReference type="Gene3D" id="1.20.5.4130">
    <property type="match status" value="1"/>
</dbReference>
<dbReference type="Pfam" id="PF23598">
    <property type="entry name" value="LRR_14"/>
    <property type="match status" value="2"/>
</dbReference>
<dbReference type="EMBL" id="MZ672776">
    <property type="protein sequence ID" value="UBY07375.1"/>
    <property type="molecule type" value="mRNA"/>
</dbReference>
<dbReference type="PRINTS" id="PR00364">
    <property type="entry name" value="DISEASERSIST"/>
</dbReference>
<dbReference type="InterPro" id="IPR032675">
    <property type="entry name" value="LRR_dom_sf"/>
</dbReference>
<dbReference type="Gene3D" id="3.40.50.300">
    <property type="entry name" value="P-loop containing nucleotide triphosphate hydrolases"/>
    <property type="match status" value="1"/>
</dbReference>
<dbReference type="Pfam" id="PF00931">
    <property type="entry name" value="NB-ARC"/>
    <property type="match status" value="1"/>
</dbReference>
<keyword evidence="6" id="KW-0175">Coiled coil</keyword>
<dbReference type="SUPFAM" id="SSF52540">
    <property type="entry name" value="P-loop containing nucleoside triphosphate hydrolases"/>
    <property type="match status" value="1"/>
</dbReference>
<evidence type="ECO:0000256" key="6">
    <source>
        <dbReference type="ARBA" id="ARBA00023054"/>
    </source>
</evidence>
<keyword evidence="3" id="KW-0677">Repeat</keyword>
<dbReference type="InterPro" id="IPR058922">
    <property type="entry name" value="WHD_DRP"/>
</dbReference>
<evidence type="ECO:0000256" key="4">
    <source>
        <dbReference type="ARBA" id="ARBA00022741"/>
    </source>
</evidence>
<dbReference type="InterPro" id="IPR044974">
    <property type="entry name" value="Disease_R_plants"/>
</dbReference>
<evidence type="ECO:0000313" key="12">
    <source>
        <dbReference type="EMBL" id="UBY07375.1"/>
    </source>
</evidence>
<evidence type="ECO:0000256" key="5">
    <source>
        <dbReference type="ARBA" id="ARBA00022821"/>
    </source>
</evidence>
<dbReference type="InterPro" id="IPR036388">
    <property type="entry name" value="WH-like_DNA-bd_sf"/>
</dbReference>
<dbReference type="Gene3D" id="1.10.8.430">
    <property type="entry name" value="Helical domain of apoptotic protease-activating factors"/>
    <property type="match status" value="1"/>
</dbReference>
<evidence type="ECO:0000256" key="7">
    <source>
        <dbReference type="SAM" id="MobiDB-lite"/>
    </source>
</evidence>
<evidence type="ECO:0000259" key="10">
    <source>
        <dbReference type="Pfam" id="PF23559"/>
    </source>
</evidence>
<evidence type="ECO:0000259" key="8">
    <source>
        <dbReference type="Pfam" id="PF00931"/>
    </source>
</evidence>
<evidence type="ECO:0000256" key="2">
    <source>
        <dbReference type="ARBA" id="ARBA00022614"/>
    </source>
</evidence>
<feature type="domain" description="Disease resistance protein winged helix" evidence="10">
    <location>
        <begin position="505"/>
        <end position="576"/>
    </location>
</feature>
<comment type="similarity">
    <text evidence="1">Belongs to the disease resistance NB-LRR family.</text>
</comment>
<feature type="domain" description="Disease resistance R13L4/SHOC-2-like LRR" evidence="11">
    <location>
        <begin position="620"/>
        <end position="731"/>
    </location>
</feature>
<dbReference type="PANTHER" id="PTHR23155">
    <property type="entry name" value="DISEASE RESISTANCE PROTEIN RP"/>
    <property type="match status" value="1"/>
</dbReference>
<reference evidence="12" key="1">
    <citation type="submission" date="2021-07" db="EMBL/GenBank/DDBJ databases">
        <title>Genome-wide identification of the NLR gene family in Haynaldia villosa by SMRT-RenSeq.</title>
        <authorList>
            <person name="Huang Z."/>
            <person name="Qiao F."/>
            <person name="Yang B."/>
            <person name="Liu J."/>
            <person name="Liu Y."/>
            <person name="Wulff B.B.H."/>
            <person name="Hu P."/>
            <person name="Lv Z."/>
            <person name="Zhang R."/>
            <person name="Chen P."/>
            <person name="Xing L."/>
            <person name="Cao A."/>
        </authorList>
    </citation>
    <scope>NUCLEOTIDE SEQUENCE</scope>
    <source>
        <strain evidence="12">Hv_Contig_896_nlr_1</strain>
    </source>
</reference>
<dbReference type="InterPro" id="IPR041118">
    <property type="entry name" value="Rx_N"/>
</dbReference>
<evidence type="ECO:0000256" key="1">
    <source>
        <dbReference type="ARBA" id="ARBA00008894"/>
    </source>
</evidence>
<dbReference type="GO" id="GO:0042742">
    <property type="term" value="P:defense response to bacterium"/>
    <property type="evidence" value="ECO:0007669"/>
    <property type="project" value="UniProtKB-ARBA"/>
</dbReference>
<keyword evidence="5" id="KW-0611">Plant defense</keyword>
<protein>
    <submittedName>
        <fullName evidence="12">NBS-LRR disease resistance protein</fullName>
    </submittedName>
</protein>
<dbReference type="InterPro" id="IPR038005">
    <property type="entry name" value="RX-like_CC"/>
</dbReference>
<feature type="domain" description="NB-ARC" evidence="8">
    <location>
        <begin position="245"/>
        <end position="414"/>
    </location>
</feature>
<dbReference type="Gene3D" id="3.80.10.10">
    <property type="entry name" value="Ribonuclease Inhibitor"/>
    <property type="match status" value="2"/>
</dbReference>
<feature type="region of interest" description="Disordered" evidence="7">
    <location>
        <begin position="1053"/>
        <end position="1084"/>
    </location>
</feature>
<dbReference type="InterPro" id="IPR027417">
    <property type="entry name" value="P-loop_NTPase"/>
</dbReference>
<keyword evidence="2" id="KW-0433">Leucine-rich repeat</keyword>
<evidence type="ECO:0000259" key="11">
    <source>
        <dbReference type="Pfam" id="PF23598"/>
    </source>
</evidence>
<feature type="domain" description="Disease resistance N-terminal" evidence="9">
    <location>
        <begin position="93"/>
        <end position="170"/>
    </location>
</feature>
<dbReference type="GO" id="GO:0009626">
    <property type="term" value="P:plant-type hypersensitive response"/>
    <property type="evidence" value="ECO:0007669"/>
    <property type="project" value="UniProtKB-ARBA"/>
</dbReference>
<dbReference type="PANTHER" id="PTHR23155:SF963">
    <property type="entry name" value="OS06G0287000 PROTEIN"/>
    <property type="match status" value="1"/>
</dbReference>